<comment type="function">
    <text evidence="7">Microtubule inner protein (MIP) part of the dynein-decorated doublet microtubules (DMTs) in cilia axoneme, which is required for motile cilia beating.</text>
</comment>
<sequence length="241" mass="28303">MPVLSSALRHLINLSLSDLQTPLSDKRYKLDRAPIVSEEKYHSKVLIGNWFERRVPSIPFSDKLITIYEQDYQPHHTDAYKKDHVALWDNKIGNEGLDKSALMDHGKAYRDNMTTMNDLIYKILPTNLHKPTFRTYNIRKNKWLPEQDLTKSFGNLTQFGIKNALKVLWESDSSEAMQFCRWRTTYQDEYKAREGSLIKNQFHRRRPNMNVPCLNHLYRGTDGYPKGCPIAFKISNKKIVR</sequence>
<evidence type="ECO:0000256" key="2">
    <source>
        <dbReference type="ARBA" id="ARBA00022490"/>
    </source>
</evidence>
<dbReference type="GO" id="GO:0005879">
    <property type="term" value="C:axonemal microtubule"/>
    <property type="evidence" value="ECO:0007669"/>
    <property type="project" value="TreeGrafter"/>
</dbReference>
<evidence type="ECO:0000256" key="5">
    <source>
        <dbReference type="ARBA" id="ARBA00023212"/>
    </source>
</evidence>
<dbReference type="EMBL" id="JAIFRP010004408">
    <property type="protein sequence ID" value="KAK2575853.1"/>
    <property type="molecule type" value="Genomic_DNA"/>
</dbReference>
<protein>
    <submittedName>
        <fullName evidence="9">Uncharacterized protein</fullName>
    </submittedName>
</protein>
<keyword evidence="2" id="KW-0963">Cytoplasm</keyword>
<comment type="subcellular location">
    <subcellularLocation>
        <location evidence="1">Cytoplasm</location>
        <location evidence="1">Cytoskeleton</location>
        <location evidence="1">Flagellum axoneme</location>
    </subcellularLocation>
</comment>
<dbReference type="InterPro" id="IPR054709">
    <property type="entry name" value="CFAP107"/>
</dbReference>
<comment type="subunit">
    <text evidence="8">Microtubule inner protein component of sperm flagellar doublet microtubules.</text>
</comment>
<dbReference type="InterPro" id="IPR037662">
    <property type="entry name" value="CFAP68/107"/>
</dbReference>
<keyword evidence="4" id="KW-0969">Cilium</keyword>
<reference evidence="9" key="1">
    <citation type="submission" date="2021-08" db="EMBL/GenBank/DDBJ databases">
        <authorList>
            <person name="Misof B."/>
            <person name="Oliver O."/>
            <person name="Podsiadlowski L."/>
            <person name="Donath A."/>
            <person name="Peters R."/>
            <person name="Mayer C."/>
            <person name="Rust J."/>
            <person name="Gunkel S."/>
            <person name="Lesny P."/>
            <person name="Martin S."/>
            <person name="Oeyen J.P."/>
            <person name="Petersen M."/>
            <person name="Panagiotis P."/>
            <person name="Wilbrandt J."/>
            <person name="Tanja T."/>
        </authorList>
    </citation>
    <scope>NUCLEOTIDE SEQUENCE</scope>
    <source>
        <strain evidence="9">GBR_01_08_01A</strain>
        <tissue evidence="9">Thorax + abdomen</tissue>
    </source>
</reference>
<evidence type="ECO:0000256" key="6">
    <source>
        <dbReference type="ARBA" id="ARBA00023273"/>
    </source>
</evidence>
<comment type="caution">
    <text evidence="9">The sequence shown here is derived from an EMBL/GenBank/DDBJ whole genome shotgun (WGS) entry which is preliminary data.</text>
</comment>
<evidence type="ECO:0000256" key="1">
    <source>
        <dbReference type="ARBA" id="ARBA00004611"/>
    </source>
</evidence>
<keyword evidence="3" id="KW-0282">Flagellum</keyword>
<keyword evidence="10" id="KW-1185">Reference proteome</keyword>
<dbReference type="Proteomes" id="UP001258017">
    <property type="component" value="Unassembled WGS sequence"/>
</dbReference>
<dbReference type="PANTHER" id="PTHR31180">
    <property type="entry name" value="CILIA- AND FLAGELLA-ASSOCIATED PROTEIN 107-RELATED"/>
    <property type="match status" value="1"/>
</dbReference>
<dbReference type="GO" id="GO:0030317">
    <property type="term" value="P:flagellated sperm motility"/>
    <property type="evidence" value="ECO:0007669"/>
    <property type="project" value="InterPro"/>
</dbReference>
<dbReference type="Pfam" id="PF22595">
    <property type="entry name" value="CFAP107"/>
    <property type="match status" value="1"/>
</dbReference>
<evidence type="ECO:0000256" key="8">
    <source>
        <dbReference type="ARBA" id="ARBA00046435"/>
    </source>
</evidence>
<evidence type="ECO:0000256" key="3">
    <source>
        <dbReference type="ARBA" id="ARBA00022846"/>
    </source>
</evidence>
<accession>A0AAD9VIF8</accession>
<evidence type="ECO:0000256" key="7">
    <source>
        <dbReference type="ARBA" id="ARBA00035003"/>
    </source>
</evidence>
<keyword evidence="6" id="KW-0966">Cell projection</keyword>
<dbReference type="AlphaFoldDB" id="A0AAD9VIF8"/>
<dbReference type="PANTHER" id="PTHR31180:SF2">
    <property type="entry name" value="CILIA- AND FLAGELLA-ASSOCIATED PROTEIN 107"/>
    <property type="match status" value="1"/>
</dbReference>
<keyword evidence="5" id="KW-0206">Cytoskeleton</keyword>
<reference evidence="9" key="2">
    <citation type="journal article" date="2023" name="Commun. Biol.">
        <title>Intrasexual cuticular hydrocarbon dimorphism in a wasp sheds light on hydrocarbon biosynthesis genes in Hymenoptera.</title>
        <authorList>
            <person name="Moris V.C."/>
            <person name="Podsiadlowski L."/>
            <person name="Martin S."/>
            <person name="Oeyen J.P."/>
            <person name="Donath A."/>
            <person name="Petersen M."/>
            <person name="Wilbrandt J."/>
            <person name="Misof B."/>
            <person name="Liedtke D."/>
            <person name="Thamm M."/>
            <person name="Scheiner R."/>
            <person name="Schmitt T."/>
            <person name="Niehuis O."/>
        </authorList>
    </citation>
    <scope>NUCLEOTIDE SEQUENCE</scope>
    <source>
        <strain evidence="9">GBR_01_08_01A</strain>
    </source>
</reference>
<gene>
    <name evidence="9" type="ORF">KPH14_007227</name>
</gene>
<evidence type="ECO:0000313" key="9">
    <source>
        <dbReference type="EMBL" id="KAK2575853.1"/>
    </source>
</evidence>
<proteinExistence type="predicted"/>
<organism evidence="9 10">
    <name type="scientific">Odynerus spinipes</name>
    <dbReference type="NCBI Taxonomy" id="1348599"/>
    <lineage>
        <taxon>Eukaryota</taxon>
        <taxon>Metazoa</taxon>
        <taxon>Ecdysozoa</taxon>
        <taxon>Arthropoda</taxon>
        <taxon>Hexapoda</taxon>
        <taxon>Insecta</taxon>
        <taxon>Pterygota</taxon>
        <taxon>Neoptera</taxon>
        <taxon>Endopterygota</taxon>
        <taxon>Hymenoptera</taxon>
        <taxon>Apocrita</taxon>
        <taxon>Aculeata</taxon>
        <taxon>Vespoidea</taxon>
        <taxon>Vespidae</taxon>
        <taxon>Eumeninae</taxon>
        <taxon>Odynerus</taxon>
    </lineage>
</organism>
<evidence type="ECO:0000313" key="10">
    <source>
        <dbReference type="Proteomes" id="UP001258017"/>
    </source>
</evidence>
<name>A0AAD9VIF8_9HYME</name>
<evidence type="ECO:0000256" key="4">
    <source>
        <dbReference type="ARBA" id="ARBA00023069"/>
    </source>
</evidence>